<sequence length="216" mass="22592">MDARPGRLGAGRVRALTPDNERRVAALLAGYGGLYLACWIGLGPATLAWSLNRALGVTAYLALALGVTLGALLGSRLAPPWLARAAQAGWHSLLTTSALVLGTAHGLMLTVDRQDAQPLQAVLIPGASEVLPFAVGLGTLGAYALLLVWGSTALRARLSRRVWHGLHLLAYPAFALLTWHGLAAGSDPLGGMYALAGAGAALTLVARVREERRRVR</sequence>
<evidence type="ECO:0000313" key="3">
    <source>
        <dbReference type="Proteomes" id="UP000236379"/>
    </source>
</evidence>
<dbReference type="EMBL" id="PPPD01000004">
    <property type="protein sequence ID" value="PNY79284.1"/>
    <property type="molecule type" value="Genomic_DNA"/>
</dbReference>
<dbReference type="Proteomes" id="UP000236379">
    <property type="component" value="Unassembled WGS sequence"/>
</dbReference>
<feature type="transmembrane region" description="Helical" evidence="1">
    <location>
        <begin position="130"/>
        <end position="150"/>
    </location>
</feature>
<keyword evidence="1" id="KW-0472">Membrane</keyword>
<feature type="transmembrane region" description="Helical" evidence="1">
    <location>
        <begin position="54"/>
        <end position="78"/>
    </location>
</feature>
<feature type="transmembrane region" description="Helical" evidence="1">
    <location>
        <begin position="162"/>
        <end position="182"/>
    </location>
</feature>
<keyword evidence="3" id="KW-1185">Reference proteome</keyword>
<feature type="transmembrane region" description="Helical" evidence="1">
    <location>
        <begin position="90"/>
        <end position="110"/>
    </location>
</feature>
<evidence type="ECO:0000256" key="1">
    <source>
        <dbReference type="SAM" id="Phobius"/>
    </source>
</evidence>
<keyword evidence="1" id="KW-0812">Transmembrane</keyword>
<organism evidence="2 3">
    <name type="scientific">Deinococcus koreensis</name>
    <dbReference type="NCBI Taxonomy" id="2054903"/>
    <lineage>
        <taxon>Bacteria</taxon>
        <taxon>Thermotogati</taxon>
        <taxon>Deinococcota</taxon>
        <taxon>Deinococci</taxon>
        <taxon>Deinococcales</taxon>
        <taxon>Deinococcaceae</taxon>
        <taxon>Deinococcus</taxon>
    </lineage>
</organism>
<feature type="transmembrane region" description="Helical" evidence="1">
    <location>
        <begin position="188"/>
        <end position="206"/>
    </location>
</feature>
<proteinExistence type="predicted"/>
<evidence type="ECO:0000313" key="2">
    <source>
        <dbReference type="EMBL" id="PNY79284.1"/>
    </source>
</evidence>
<accession>A0A2K3URY4</accession>
<protein>
    <submittedName>
        <fullName evidence="2">Ferric reductase</fullName>
    </submittedName>
</protein>
<comment type="caution">
    <text evidence="2">The sequence shown here is derived from an EMBL/GenBank/DDBJ whole genome shotgun (WGS) entry which is preliminary data.</text>
</comment>
<reference evidence="2 3" key="1">
    <citation type="submission" date="2018-01" db="EMBL/GenBank/DDBJ databases">
        <title>Deinococcus koreensis sp. nov., a radiation-resistant bacterium isolated from river water.</title>
        <authorList>
            <person name="Choi A."/>
        </authorList>
    </citation>
    <scope>NUCLEOTIDE SEQUENCE [LARGE SCALE GENOMIC DNA]</scope>
    <source>
        <strain evidence="2 3">SJW1-2</strain>
    </source>
</reference>
<dbReference type="AlphaFoldDB" id="A0A2K3URY4"/>
<feature type="transmembrane region" description="Helical" evidence="1">
    <location>
        <begin position="24"/>
        <end position="42"/>
    </location>
</feature>
<name>A0A2K3URY4_9DEIO</name>
<gene>
    <name evidence="2" type="ORF">CVO96_19335</name>
</gene>
<keyword evidence="1" id="KW-1133">Transmembrane helix</keyword>